<protein>
    <submittedName>
        <fullName evidence="6">LOW QUALITY PROTEIN: protein CASC1-like</fullName>
    </submittedName>
</protein>
<dbReference type="Proteomes" id="UP000694846">
    <property type="component" value="Unplaced"/>
</dbReference>
<dbReference type="InterPro" id="IPR031826">
    <property type="entry name" value="IC97/Casc1_N"/>
</dbReference>
<dbReference type="PANTHER" id="PTHR20929">
    <property type="entry name" value="LUNG ADENOMA SUSCEPTIBILITY 1-RELATED"/>
    <property type="match status" value="1"/>
</dbReference>
<dbReference type="AlphaFoldDB" id="A0A8B8FWC6"/>
<feature type="compositionally biased region" description="Basic and acidic residues" evidence="2">
    <location>
        <begin position="35"/>
        <end position="67"/>
    </location>
</feature>
<dbReference type="GO" id="GO:0005930">
    <property type="term" value="C:axoneme"/>
    <property type="evidence" value="ECO:0007669"/>
    <property type="project" value="TreeGrafter"/>
</dbReference>
<dbReference type="PANTHER" id="PTHR20929:SF11">
    <property type="entry name" value="DYNEIN AXONEMAL INTERMEDIATE CHAIN 7"/>
    <property type="match status" value="1"/>
</dbReference>
<proteinExistence type="inferred from homology"/>
<dbReference type="RefSeq" id="XP_025414655.1">
    <property type="nucleotide sequence ID" value="XM_025558870.1"/>
</dbReference>
<evidence type="ECO:0000259" key="3">
    <source>
        <dbReference type="Pfam" id="PF12366"/>
    </source>
</evidence>
<dbReference type="Pfam" id="PF15927">
    <property type="entry name" value="Casc1_N"/>
    <property type="match status" value="1"/>
</dbReference>
<dbReference type="InterPro" id="IPR022110">
    <property type="entry name" value="CASC1_C"/>
</dbReference>
<dbReference type="InterPro" id="IPR023247">
    <property type="entry name" value="IC97/Dnai7-like"/>
</dbReference>
<evidence type="ECO:0000256" key="2">
    <source>
        <dbReference type="SAM" id="MobiDB-lite"/>
    </source>
</evidence>
<gene>
    <name evidence="6" type="primary">LOC112686529</name>
</gene>
<reference evidence="6" key="1">
    <citation type="submission" date="2025-08" db="UniProtKB">
        <authorList>
            <consortium name="RefSeq"/>
        </authorList>
    </citation>
    <scope>IDENTIFICATION</scope>
    <source>
        <tissue evidence="6">Whole body</tissue>
    </source>
</reference>
<feature type="region of interest" description="Disordered" evidence="2">
    <location>
        <begin position="1"/>
        <end position="67"/>
    </location>
</feature>
<evidence type="ECO:0000259" key="4">
    <source>
        <dbReference type="Pfam" id="PF15927"/>
    </source>
</evidence>
<dbReference type="GeneID" id="112686529"/>
<feature type="domain" description="IC97/Casc1 N-terminal" evidence="4">
    <location>
        <begin position="44"/>
        <end position="220"/>
    </location>
</feature>
<evidence type="ECO:0000313" key="6">
    <source>
        <dbReference type="RefSeq" id="XP_025414655.1"/>
    </source>
</evidence>
<accession>A0A8B8FWC6</accession>
<dbReference type="OrthoDB" id="297923at2759"/>
<dbReference type="Pfam" id="PF12366">
    <property type="entry name" value="Casc1_C"/>
    <property type="match status" value="1"/>
</dbReference>
<feature type="domain" description="CASC1 C-terminal" evidence="3">
    <location>
        <begin position="539"/>
        <end position="712"/>
    </location>
</feature>
<keyword evidence="5" id="KW-1185">Reference proteome</keyword>
<name>A0A8B8FWC6_9HEMI</name>
<dbReference type="GO" id="GO:0008017">
    <property type="term" value="F:microtubule binding"/>
    <property type="evidence" value="ECO:0007669"/>
    <property type="project" value="TreeGrafter"/>
</dbReference>
<dbReference type="PRINTS" id="PR02043">
    <property type="entry name" value="CANCERSCCP1"/>
</dbReference>
<organism evidence="5 6">
    <name type="scientific">Sipha flava</name>
    <name type="common">yellow sugarcane aphid</name>
    <dbReference type="NCBI Taxonomy" id="143950"/>
    <lineage>
        <taxon>Eukaryota</taxon>
        <taxon>Metazoa</taxon>
        <taxon>Ecdysozoa</taxon>
        <taxon>Arthropoda</taxon>
        <taxon>Hexapoda</taxon>
        <taxon>Insecta</taxon>
        <taxon>Pterygota</taxon>
        <taxon>Neoptera</taxon>
        <taxon>Paraneoptera</taxon>
        <taxon>Hemiptera</taxon>
        <taxon>Sternorrhyncha</taxon>
        <taxon>Aphidomorpha</taxon>
        <taxon>Aphidoidea</taxon>
        <taxon>Aphididae</taxon>
        <taxon>Sipha</taxon>
    </lineage>
</organism>
<evidence type="ECO:0000313" key="5">
    <source>
        <dbReference type="Proteomes" id="UP000694846"/>
    </source>
</evidence>
<sequence length="814" mass="94897">MLDVSSKVNKVNESEEKKKSVNNVMLNDPAQVQLNEEKGKRDASKERQSEINRKQEKKTLKAQKSEELKIQEHQLREERLKPTCAMLLTLSHKKYEHDQMCRDELNWKHTIECNGTPNPRVLQELNTYIYFKKQLNHANENWNFYEDNCLDIFNIINAVDDIVDLPLNFNQFKLQCFRESKDNLGRLLIEIVYEVCYYLLSDYDRRMDPIDLETVAYQKSCEAFSVGLHVVCHRPRLRTDNRSPPKCNFPECLVMVDVPPQLSQQYMAIMVLWLRWDPFRDRIVKFDVSNSLESDIRDLWQYSEDMWEERNQILKTLNEKKEQMKKKIWNINMEEKLKLFTAVDPSNYPDDLKAYIDELRENETEIIIENILEYEAVQEMDERQDEVEIKDEPQIPEEVKATKSTTHIDFEKSPSQEMEKNPILLKYPEKPNELNPRRYWIIGGVFNVEMWKLPMQPVKLKDGSVCVLIQGPAALQPIDYYEKYEPLHFPSTSLVDQKTDVKEQNQEALERLTMVHIKLSENVLWFENPKPAMWNEEKKVWTTDYIYDVRFNEEKQMVSFRTGRMGFFGLAVNRYSNFPFQTWEIRPEDSSSPYSGVILSVTSATVLIEFAVRGDHVAMVQLQNATTAVVQELIGVYHRPDKLVRLLRRSGINLFPEPDALHYVDGRRPPKHAVAERHTYRCMAALSGTHQFTASQKNVHVATDRIVMQMKEIPVDAAGFAATADDGGVGVPFQMIMVTPERAVLLKCNEVDQTFSEEPLNTDDDTPFAPDLFTLAADTASTDHVRAALADVRDFKTVQTLYYLLDKIKPLSYT</sequence>
<comment type="similarity">
    <text evidence="1">Belongs to the DNAI7 family.</text>
</comment>
<feature type="compositionally biased region" description="Basic and acidic residues" evidence="2">
    <location>
        <begin position="10"/>
        <end position="19"/>
    </location>
</feature>
<dbReference type="GO" id="GO:0048487">
    <property type="term" value="F:beta-tubulin binding"/>
    <property type="evidence" value="ECO:0007669"/>
    <property type="project" value="TreeGrafter"/>
</dbReference>
<evidence type="ECO:0000256" key="1">
    <source>
        <dbReference type="ARBA" id="ARBA00024332"/>
    </source>
</evidence>